<dbReference type="EMBL" id="QYUP01000124">
    <property type="protein sequence ID" value="RJG14781.1"/>
    <property type="molecule type" value="Genomic_DNA"/>
</dbReference>
<keyword evidence="9 11" id="KW-0472">Membrane</keyword>
<dbReference type="SUPFAM" id="SSF56935">
    <property type="entry name" value="Porins"/>
    <property type="match status" value="1"/>
</dbReference>
<dbReference type="PANTHER" id="PTHR32552">
    <property type="entry name" value="FERRICHROME IRON RECEPTOR-RELATED"/>
    <property type="match status" value="1"/>
</dbReference>
<evidence type="ECO:0000313" key="17">
    <source>
        <dbReference type="EMBL" id="RJG14781.1"/>
    </source>
</evidence>
<dbReference type="Proteomes" id="UP000284006">
    <property type="component" value="Unassembled WGS sequence"/>
</dbReference>
<keyword evidence="18" id="KW-1185">Reference proteome</keyword>
<keyword evidence="14" id="KW-0732">Signal</keyword>
<evidence type="ECO:0000313" key="18">
    <source>
        <dbReference type="Proteomes" id="UP000284006"/>
    </source>
</evidence>
<gene>
    <name evidence="17" type="ORF">D3872_16135</name>
</gene>
<dbReference type="InterPro" id="IPR036942">
    <property type="entry name" value="Beta-barrel_TonB_sf"/>
</dbReference>
<keyword evidence="7" id="KW-0406">Ion transport</keyword>
<evidence type="ECO:0000256" key="11">
    <source>
        <dbReference type="PROSITE-ProRule" id="PRU01360"/>
    </source>
</evidence>
<reference evidence="17 18" key="1">
    <citation type="submission" date="2018-09" db="EMBL/GenBank/DDBJ databases">
        <authorList>
            <person name="Zhu H."/>
        </authorList>
    </citation>
    <scope>NUCLEOTIDE SEQUENCE [LARGE SCALE GENOMIC DNA]</scope>
    <source>
        <strain evidence="17 18">K1S02-61</strain>
    </source>
</reference>
<evidence type="ECO:0000259" key="16">
    <source>
        <dbReference type="Pfam" id="PF07715"/>
    </source>
</evidence>
<dbReference type="Pfam" id="PF07715">
    <property type="entry name" value="Plug"/>
    <property type="match status" value="1"/>
</dbReference>
<feature type="chain" id="PRO_5019205403" evidence="14">
    <location>
        <begin position="31"/>
        <end position="709"/>
    </location>
</feature>
<keyword evidence="5 11" id="KW-0812">Transmembrane</keyword>
<keyword evidence="6" id="KW-0408">Iron</keyword>
<evidence type="ECO:0000256" key="9">
    <source>
        <dbReference type="ARBA" id="ARBA00023136"/>
    </source>
</evidence>
<protein>
    <submittedName>
        <fullName evidence="17">TonB-dependent receptor</fullName>
    </submittedName>
</protein>
<dbReference type="InterPro" id="IPR012910">
    <property type="entry name" value="Plug_dom"/>
</dbReference>
<evidence type="ECO:0000256" key="5">
    <source>
        <dbReference type="ARBA" id="ARBA00022692"/>
    </source>
</evidence>
<evidence type="ECO:0000256" key="1">
    <source>
        <dbReference type="ARBA" id="ARBA00004571"/>
    </source>
</evidence>
<keyword evidence="17" id="KW-0675">Receptor</keyword>
<dbReference type="PROSITE" id="PS52016">
    <property type="entry name" value="TONB_DEPENDENT_REC_3"/>
    <property type="match status" value="1"/>
</dbReference>
<evidence type="ECO:0000256" key="3">
    <source>
        <dbReference type="ARBA" id="ARBA00022452"/>
    </source>
</evidence>
<accession>A0A418XQR5</accession>
<keyword evidence="3 11" id="KW-1134">Transmembrane beta strand</keyword>
<feature type="signal peptide" evidence="14">
    <location>
        <begin position="1"/>
        <end position="30"/>
    </location>
</feature>
<dbReference type="RefSeq" id="WP_119811767.1">
    <property type="nucleotide sequence ID" value="NZ_QYUP01000124.1"/>
</dbReference>
<dbReference type="Pfam" id="PF00593">
    <property type="entry name" value="TonB_dep_Rec_b-barrel"/>
    <property type="match status" value="1"/>
</dbReference>
<organism evidence="17 18">
    <name type="scientific">Massilia cavernae</name>
    <dbReference type="NCBI Taxonomy" id="2320864"/>
    <lineage>
        <taxon>Bacteria</taxon>
        <taxon>Pseudomonadati</taxon>
        <taxon>Pseudomonadota</taxon>
        <taxon>Betaproteobacteria</taxon>
        <taxon>Burkholderiales</taxon>
        <taxon>Oxalobacteraceae</taxon>
        <taxon>Telluria group</taxon>
        <taxon>Massilia</taxon>
    </lineage>
</organism>
<evidence type="ECO:0000256" key="12">
    <source>
        <dbReference type="RuleBase" id="RU003357"/>
    </source>
</evidence>
<dbReference type="Gene3D" id="2.40.170.20">
    <property type="entry name" value="TonB-dependent receptor, beta-barrel domain"/>
    <property type="match status" value="1"/>
</dbReference>
<dbReference type="GO" id="GO:0009279">
    <property type="term" value="C:cell outer membrane"/>
    <property type="evidence" value="ECO:0007669"/>
    <property type="project" value="UniProtKB-SubCell"/>
</dbReference>
<feature type="domain" description="TonB-dependent receptor plug" evidence="16">
    <location>
        <begin position="57"/>
        <end position="163"/>
    </location>
</feature>
<keyword evidence="4" id="KW-0410">Iron transport</keyword>
<proteinExistence type="inferred from homology"/>
<name>A0A418XQR5_9BURK</name>
<evidence type="ECO:0000256" key="4">
    <source>
        <dbReference type="ARBA" id="ARBA00022496"/>
    </source>
</evidence>
<evidence type="ECO:0000256" key="2">
    <source>
        <dbReference type="ARBA" id="ARBA00022448"/>
    </source>
</evidence>
<evidence type="ECO:0000259" key="15">
    <source>
        <dbReference type="Pfam" id="PF00593"/>
    </source>
</evidence>
<keyword evidence="2 11" id="KW-0813">Transport</keyword>
<feature type="region of interest" description="Disordered" evidence="13">
    <location>
        <begin position="259"/>
        <end position="281"/>
    </location>
</feature>
<evidence type="ECO:0000256" key="13">
    <source>
        <dbReference type="SAM" id="MobiDB-lite"/>
    </source>
</evidence>
<comment type="caution">
    <text evidence="17">The sequence shown here is derived from an EMBL/GenBank/DDBJ whole genome shotgun (WGS) entry which is preliminary data.</text>
</comment>
<feature type="compositionally biased region" description="Polar residues" evidence="13">
    <location>
        <begin position="271"/>
        <end position="281"/>
    </location>
</feature>
<comment type="subcellular location">
    <subcellularLocation>
        <location evidence="1 11">Cell outer membrane</location>
        <topology evidence="1 11">Multi-pass membrane protein</topology>
    </subcellularLocation>
</comment>
<evidence type="ECO:0000256" key="8">
    <source>
        <dbReference type="ARBA" id="ARBA00023077"/>
    </source>
</evidence>
<dbReference type="GO" id="GO:0006826">
    <property type="term" value="P:iron ion transport"/>
    <property type="evidence" value="ECO:0007669"/>
    <property type="project" value="UniProtKB-KW"/>
</dbReference>
<dbReference type="OrthoDB" id="8538693at2"/>
<dbReference type="PANTHER" id="PTHR32552:SF81">
    <property type="entry name" value="TONB-DEPENDENT OUTER MEMBRANE RECEPTOR"/>
    <property type="match status" value="1"/>
</dbReference>
<sequence>MLEHTGFKRHTIASAVAIFLAGAVMAPTQAAGQEQSDASAGAIQEVIVTAQRVAQPASKTPLALSVVSGDDLKNAGAMNAASLTDLVPNVQIANNGGAMEIAIRGVSSADNTEKGDPSASFNIDGVNLARPQSAGIAFYDLERIEVLRGPQGTLYGRNATAGAVNLITNKPGSRFEGNVALQMGNYDTRIVDAMLNVPVNETLALRAAVSSSKHDGYLRSTQGLARNYDDQDSLSGRVHALFKFAPDVTLLLSADTSKTRGAGPGNVPMETFQTQSGDAQRTATPTVQGRIDNKANGYSAELNATLDVGTLTYQGAHRSFDRDEITPLGFGLSNPAPFGSSLAGYTQNSHELRLASKHGALKSILGLYWFRESSHIDVEFVNYPGLGRLAFIQDPTVSASKAAFGDLTIDLSGDLHLTLGLRRTKDEKSRQGYTIIGDPVIARGVNDAAVNYAQTTGKLSVDYALAKNIMAYVTASTGYKAGGFNDGTRATNPFLTYAPEHLTAIEVGIKGRMLNGRLQTSAALFGYNYRDLQLTSIVEDPINGGVTSQTRNAAKAKIAGLELEGKYAVTSNGRINFSATYLDAHYADYMPAQNIDWSGLRLDKSPRATLGLGYDHRWAMESGAELSAHVGTRYTSAYFISDFDTRTQYRQGGFHKSDATLTYFSATGNWYVQGYIRNIEDQTVLTSYSVRRAGLGAPRTAGVRVDVGF</sequence>
<dbReference type="InterPro" id="IPR039426">
    <property type="entry name" value="TonB-dep_rcpt-like"/>
</dbReference>
<dbReference type="InterPro" id="IPR000531">
    <property type="entry name" value="Beta-barrel_TonB"/>
</dbReference>
<keyword evidence="8 12" id="KW-0798">TonB box</keyword>
<comment type="similarity">
    <text evidence="11 12">Belongs to the TonB-dependent receptor family.</text>
</comment>
<dbReference type="CDD" id="cd01347">
    <property type="entry name" value="ligand_gated_channel"/>
    <property type="match status" value="1"/>
</dbReference>
<evidence type="ECO:0000256" key="14">
    <source>
        <dbReference type="SAM" id="SignalP"/>
    </source>
</evidence>
<evidence type="ECO:0000256" key="7">
    <source>
        <dbReference type="ARBA" id="ARBA00023065"/>
    </source>
</evidence>
<dbReference type="AlphaFoldDB" id="A0A418XQR5"/>
<keyword evidence="10 11" id="KW-0998">Cell outer membrane</keyword>
<evidence type="ECO:0000256" key="6">
    <source>
        <dbReference type="ARBA" id="ARBA00023004"/>
    </source>
</evidence>
<feature type="domain" description="TonB-dependent receptor-like beta-barrel" evidence="15">
    <location>
        <begin position="274"/>
        <end position="679"/>
    </location>
</feature>
<evidence type="ECO:0000256" key="10">
    <source>
        <dbReference type="ARBA" id="ARBA00023237"/>
    </source>
</evidence>